<evidence type="ECO:0000313" key="6">
    <source>
        <dbReference type="EMBL" id="MDT9600395.1"/>
    </source>
</evidence>
<dbReference type="Proteomes" id="UP001259572">
    <property type="component" value="Unassembled WGS sequence"/>
</dbReference>
<dbReference type="InterPro" id="IPR036388">
    <property type="entry name" value="WH-like_DNA-bd_sf"/>
</dbReference>
<evidence type="ECO:0000256" key="2">
    <source>
        <dbReference type="ARBA" id="ARBA00023015"/>
    </source>
</evidence>
<proteinExistence type="inferred from homology"/>
<dbReference type="PANTHER" id="PTHR30346">
    <property type="entry name" value="TRANSCRIPTIONAL DUAL REGULATOR HCAR-RELATED"/>
    <property type="match status" value="1"/>
</dbReference>
<evidence type="ECO:0000256" key="4">
    <source>
        <dbReference type="ARBA" id="ARBA00023163"/>
    </source>
</evidence>
<sequence>METSAVSRGVRELEERVGLSIFERSHRGVTTSAAGVIYLGGVREALDLLERVEATARSVGAGKSGLLRIGFVWSFAFGPIVRLLEEMRRVQPEIEVQLVEDGPDQLIARLHDGKLDVVLTAIEPEGHVPSRPIGQVSRLTLWNERLLAALPASEGKAAVSWGDLAEQKLLCRHADDFRGFTAFIESTGGPTLRFFPQDCSREGLLGFVAAGHGWTIVPESLRECDVHGIALIPIDSANAALRVELLWRSESNNPAVHAFIKLAKKMRTRPGFSPGA</sequence>
<keyword evidence="3" id="KW-0238">DNA-binding</keyword>
<protein>
    <submittedName>
        <fullName evidence="6">LysR substrate-binding domain-containing protein</fullName>
    </submittedName>
</protein>
<dbReference type="Pfam" id="PF00126">
    <property type="entry name" value="HTH_1"/>
    <property type="match status" value="1"/>
</dbReference>
<dbReference type="PROSITE" id="PS50931">
    <property type="entry name" value="HTH_LYSR"/>
    <property type="match status" value="1"/>
</dbReference>
<feature type="domain" description="HTH lysR-type" evidence="5">
    <location>
        <begin position="1"/>
        <end position="32"/>
    </location>
</feature>
<dbReference type="SUPFAM" id="SSF53850">
    <property type="entry name" value="Periplasmic binding protein-like II"/>
    <property type="match status" value="1"/>
</dbReference>
<evidence type="ECO:0000256" key="1">
    <source>
        <dbReference type="ARBA" id="ARBA00009437"/>
    </source>
</evidence>
<dbReference type="InterPro" id="IPR036390">
    <property type="entry name" value="WH_DNA-bd_sf"/>
</dbReference>
<evidence type="ECO:0000313" key="7">
    <source>
        <dbReference type="Proteomes" id="UP001259572"/>
    </source>
</evidence>
<dbReference type="PANTHER" id="PTHR30346:SF0">
    <property type="entry name" value="HCA OPERON TRANSCRIPTIONAL ACTIVATOR HCAR"/>
    <property type="match status" value="1"/>
</dbReference>
<keyword evidence="4" id="KW-0804">Transcription</keyword>
<accession>A0ABU3QAG0</accession>
<dbReference type="RefSeq" id="WP_315727539.1">
    <property type="nucleotide sequence ID" value="NZ_JAVUPU010000009.1"/>
</dbReference>
<organism evidence="6 7">
    <name type="scientific">Sphingosinicella rhizophila</name>
    <dbReference type="NCBI Taxonomy" id="3050082"/>
    <lineage>
        <taxon>Bacteria</taxon>
        <taxon>Pseudomonadati</taxon>
        <taxon>Pseudomonadota</taxon>
        <taxon>Alphaproteobacteria</taxon>
        <taxon>Sphingomonadales</taxon>
        <taxon>Sphingosinicellaceae</taxon>
        <taxon>Sphingosinicella</taxon>
    </lineage>
</organism>
<dbReference type="Gene3D" id="1.10.10.10">
    <property type="entry name" value="Winged helix-like DNA-binding domain superfamily/Winged helix DNA-binding domain"/>
    <property type="match status" value="1"/>
</dbReference>
<keyword evidence="2" id="KW-0805">Transcription regulation</keyword>
<dbReference type="SUPFAM" id="SSF46785">
    <property type="entry name" value="Winged helix' DNA-binding domain"/>
    <property type="match status" value="1"/>
</dbReference>
<dbReference type="InterPro" id="IPR005119">
    <property type="entry name" value="LysR_subst-bd"/>
</dbReference>
<name>A0ABU3QAG0_9SPHN</name>
<dbReference type="EMBL" id="JAVUPU010000009">
    <property type="protein sequence ID" value="MDT9600395.1"/>
    <property type="molecule type" value="Genomic_DNA"/>
</dbReference>
<comment type="similarity">
    <text evidence="1">Belongs to the LysR transcriptional regulatory family.</text>
</comment>
<dbReference type="Gene3D" id="3.40.190.10">
    <property type="entry name" value="Periplasmic binding protein-like II"/>
    <property type="match status" value="2"/>
</dbReference>
<reference evidence="6 7" key="1">
    <citation type="submission" date="2023-05" db="EMBL/GenBank/DDBJ databases">
        <authorList>
            <person name="Guo Y."/>
        </authorList>
    </citation>
    <scope>NUCLEOTIDE SEQUENCE [LARGE SCALE GENOMIC DNA]</scope>
    <source>
        <strain evidence="6 7">GR2756</strain>
    </source>
</reference>
<dbReference type="CDD" id="cd08414">
    <property type="entry name" value="PBP2_LTTR_aromatics_like"/>
    <property type="match status" value="1"/>
</dbReference>
<evidence type="ECO:0000256" key="3">
    <source>
        <dbReference type="ARBA" id="ARBA00023125"/>
    </source>
</evidence>
<dbReference type="Pfam" id="PF03466">
    <property type="entry name" value="LysR_substrate"/>
    <property type="match status" value="1"/>
</dbReference>
<comment type="caution">
    <text evidence="6">The sequence shown here is derived from an EMBL/GenBank/DDBJ whole genome shotgun (WGS) entry which is preliminary data.</text>
</comment>
<keyword evidence="7" id="KW-1185">Reference proteome</keyword>
<dbReference type="InterPro" id="IPR000847">
    <property type="entry name" value="LysR_HTH_N"/>
</dbReference>
<gene>
    <name evidence="6" type="ORF">RQX22_15660</name>
</gene>
<evidence type="ECO:0000259" key="5">
    <source>
        <dbReference type="PROSITE" id="PS50931"/>
    </source>
</evidence>